<dbReference type="EMBL" id="JAIWYP010000003">
    <property type="protein sequence ID" value="KAH3853025.1"/>
    <property type="molecule type" value="Genomic_DNA"/>
</dbReference>
<evidence type="ECO:0000313" key="1">
    <source>
        <dbReference type="EMBL" id="KAH3853025.1"/>
    </source>
</evidence>
<sequence>MASKLTEEGMAYVGGGGRHGFRRPFRDGGPKSCSDINYHALHRTVHIWLQEKRAARTTPILNRRQPKINYLRVARTTNYAPA</sequence>
<organism evidence="1 2">
    <name type="scientific">Dreissena polymorpha</name>
    <name type="common">Zebra mussel</name>
    <name type="synonym">Mytilus polymorpha</name>
    <dbReference type="NCBI Taxonomy" id="45954"/>
    <lineage>
        <taxon>Eukaryota</taxon>
        <taxon>Metazoa</taxon>
        <taxon>Spiralia</taxon>
        <taxon>Lophotrochozoa</taxon>
        <taxon>Mollusca</taxon>
        <taxon>Bivalvia</taxon>
        <taxon>Autobranchia</taxon>
        <taxon>Heteroconchia</taxon>
        <taxon>Euheterodonta</taxon>
        <taxon>Imparidentia</taxon>
        <taxon>Neoheterodontei</taxon>
        <taxon>Myida</taxon>
        <taxon>Dreissenoidea</taxon>
        <taxon>Dreissenidae</taxon>
        <taxon>Dreissena</taxon>
    </lineage>
</organism>
<protein>
    <submittedName>
        <fullName evidence="1">Uncharacterized protein</fullName>
    </submittedName>
</protein>
<proteinExistence type="predicted"/>
<comment type="caution">
    <text evidence="1">The sequence shown here is derived from an EMBL/GenBank/DDBJ whole genome shotgun (WGS) entry which is preliminary data.</text>
</comment>
<accession>A0A9D4L6P9</accession>
<reference evidence="1" key="2">
    <citation type="submission" date="2020-11" db="EMBL/GenBank/DDBJ databases">
        <authorList>
            <person name="McCartney M.A."/>
            <person name="Auch B."/>
            <person name="Kono T."/>
            <person name="Mallez S."/>
            <person name="Becker A."/>
            <person name="Gohl D.M."/>
            <person name="Silverstein K.A.T."/>
            <person name="Koren S."/>
            <person name="Bechman K.B."/>
            <person name="Herman A."/>
            <person name="Abrahante J.E."/>
            <person name="Garbe J."/>
        </authorList>
    </citation>
    <scope>NUCLEOTIDE SEQUENCE</scope>
    <source>
        <strain evidence="1">Duluth1</strain>
        <tissue evidence="1">Whole animal</tissue>
    </source>
</reference>
<dbReference type="AlphaFoldDB" id="A0A9D4L6P9"/>
<keyword evidence="2" id="KW-1185">Reference proteome</keyword>
<dbReference type="Proteomes" id="UP000828390">
    <property type="component" value="Unassembled WGS sequence"/>
</dbReference>
<evidence type="ECO:0000313" key="2">
    <source>
        <dbReference type="Proteomes" id="UP000828390"/>
    </source>
</evidence>
<reference evidence="1" key="1">
    <citation type="journal article" date="2019" name="bioRxiv">
        <title>The Genome of the Zebra Mussel, Dreissena polymorpha: A Resource for Invasive Species Research.</title>
        <authorList>
            <person name="McCartney M.A."/>
            <person name="Auch B."/>
            <person name="Kono T."/>
            <person name="Mallez S."/>
            <person name="Zhang Y."/>
            <person name="Obille A."/>
            <person name="Becker A."/>
            <person name="Abrahante J.E."/>
            <person name="Garbe J."/>
            <person name="Badalamenti J.P."/>
            <person name="Herman A."/>
            <person name="Mangelson H."/>
            <person name="Liachko I."/>
            <person name="Sullivan S."/>
            <person name="Sone E.D."/>
            <person name="Koren S."/>
            <person name="Silverstein K.A.T."/>
            <person name="Beckman K.B."/>
            <person name="Gohl D.M."/>
        </authorList>
    </citation>
    <scope>NUCLEOTIDE SEQUENCE</scope>
    <source>
        <strain evidence="1">Duluth1</strain>
        <tissue evidence="1">Whole animal</tissue>
    </source>
</reference>
<gene>
    <name evidence="1" type="ORF">DPMN_095548</name>
</gene>
<name>A0A9D4L6P9_DREPO</name>